<dbReference type="GO" id="GO:0044718">
    <property type="term" value="P:siderophore transmembrane transport"/>
    <property type="evidence" value="ECO:0007669"/>
    <property type="project" value="TreeGrafter"/>
</dbReference>
<evidence type="ECO:0000256" key="6">
    <source>
        <dbReference type="ARBA" id="ARBA00023136"/>
    </source>
</evidence>
<keyword evidence="5" id="KW-0732">Signal</keyword>
<feature type="domain" description="TonB-dependent receptor plug" evidence="8">
    <location>
        <begin position="165"/>
        <end position="240"/>
    </location>
</feature>
<dbReference type="Gene3D" id="2.40.170.20">
    <property type="entry name" value="TonB-dependent receptor, beta-barrel domain"/>
    <property type="match status" value="1"/>
</dbReference>
<dbReference type="PANTHER" id="PTHR30069">
    <property type="entry name" value="TONB-DEPENDENT OUTER MEMBRANE RECEPTOR"/>
    <property type="match status" value="1"/>
</dbReference>
<keyword evidence="10" id="KW-1185">Reference proteome</keyword>
<organism evidence="9 10">
    <name type="scientific">Algoriphagus faecimaris</name>
    <dbReference type="NCBI Taxonomy" id="686796"/>
    <lineage>
        <taxon>Bacteria</taxon>
        <taxon>Pseudomonadati</taxon>
        <taxon>Bacteroidota</taxon>
        <taxon>Cytophagia</taxon>
        <taxon>Cytophagales</taxon>
        <taxon>Cyclobacteriaceae</taxon>
        <taxon>Algoriphagus</taxon>
    </lineage>
</organism>
<dbReference type="Proteomes" id="UP000199060">
    <property type="component" value="Unassembled WGS sequence"/>
</dbReference>
<keyword evidence="6" id="KW-0472">Membrane</keyword>
<dbReference type="SUPFAM" id="SSF56935">
    <property type="entry name" value="Porins"/>
    <property type="match status" value="1"/>
</dbReference>
<dbReference type="SUPFAM" id="SSF49464">
    <property type="entry name" value="Carboxypeptidase regulatory domain-like"/>
    <property type="match status" value="1"/>
</dbReference>
<comment type="subcellular location">
    <subcellularLocation>
        <location evidence="1">Cell outer membrane</location>
        <topology evidence="1">Multi-pass membrane protein</topology>
    </subcellularLocation>
</comment>
<evidence type="ECO:0000313" key="9">
    <source>
        <dbReference type="EMBL" id="SDD11372.1"/>
    </source>
</evidence>
<keyword evidence="2" id="KW-0813">Transport</keyword>
<evidence type="ECO:0000256" key="5">
    <source>
        <dbReference type="ARBA" id="ARBA00022729"/>
    </source>
</evidence>
<dbReference type="InterPro" id="IPR039426">
    <property type="entry name" value="TonB-dep_rcpt-like"/>
</dbReference>
<keyword evidence="4" id="KW-0812">Transmembrane</keyword>
<dbReference type="GO" id="GO:0009279">
    <property type="term" value="C:cell outer membrane"/>
    <property type="evidence" value="ECO:0007669"/>
    <property type="project" value="UniProtKB-SubCell"/>
</dbReference>
<evidence type="ECO:0000256" key="3">
    <source>
        <dbReference type="ARBA" id="ARBA00022452"/>
    </source>
</evidence>
<gene>
    <name evidence="9" type="ORF">SAMN04488104_101550</name>
</gene>
<evidence type="ECO:0000256" key="7">
    <source>
        <dbReference type="ARBA" id="ARBA00023237"/>
    </source>
</evidence>
<dbReference type="Pfam" id="PF13715">
    <property type="entry name" value="CarbopepD_reg_2"/>
    <property type="match status" value="1"/>
</dbReference>
<dbReference type="Pfam" id="PF07715">
    <property type="entry name" value="Plug"/>
    <property type="match status" value="1"/>
</dbReference>
<dbReference type="InterPro" id="IPR008969">
    <property type="entry name" value="CarboxyPept-like_regulatory"/>
</dbReference>
<keyword evidence="3" id="KW-1134">Transmembrane beta strand</keyword>
<name>A0A1G6S376_9BACT</name>
<dbReference type="EMBL" id="FNAC01000015">
    <property type="protein sequence ID" value="SDD11372.1"/>
    <property type="molecule type" value="Genomic_DNA"/>
</dbReference>
<keyword evidence="7" id="KW-0998">Cell outer membrane</keyword>
<evidence type="ECO:0000256" key="2">
    <source>
        <dbReference type="ARBA" id="ARBA00022448"/>
    </source>
</evidence>
<evidence type="ECO:0000256" key="1">
    <source>
        <dbReference type="ARBA" id="ARBA00004571"/>
    </source>
</evidence>
<sequence>MLGCVLKHKQTLILHTKMAKRLIGSLVFLLQTLFFGEIIAQQYLRGTILDAMSKQPLPGATVYWESETNKGVITDIDGRFELEAIRLPAQLMVSYLGYEKSTRLIQEKDLGKTIRILLKGEDFDLDEVTVSERRAGAQVRSLEMGKDYLPIETIKNIPALFGEVDLFRSLQLLPGVQTAGEGTTGLFVRGGSADQNLVQIDGAPVYNPSHFFGFFSVFNPDALDQVELYKGNMPASFGGRLSSLIDVGLKEGNREKVRGEGGIGTISSRLTLDGPLFSDKSSFVISGRRTYADLFLKLSSNEDIRNNQLNFHDLSAKATFFLSEKDKLSISSYQGSDFLGLSEQFGLGWSNWVSAVNWSRNKTDKLFFDLQAYHSQYSYKVEFEDRDNGFKWDNQLTESGVKATWTLLGGEGFEMYGGLHSQLYRFLPVELSPAPTSSIQPIATSPKNGFLNNLFLETKFDLSPKLSAEAGLRLGLYQQIGPGVDYFYDREIPGEATAVTDSISYGPFDRVQFYQGLEPRIAIRMMLNEQLSIKSAFNRNFQYVQIASNSSAGLPIDRWILAGRYVSPLRSDQISLGLFQNLQGGKWEISLEGYYKDLRNVIDLKNGAQVLFTDQVETELLTGNGWSYGLEFLARKNVGKTTGWLAYTWSRAWRRIDGISQNQAFNPRFDRPHDITLVLNHEFTPQWSAGLTFVYTTGQAVTFPIGTYQADFQSLPLFSEFRNQDRFPDYHRMDASIIWKRPDRGRKWRGSWNFSVYNLYGRKNPFAYEFRQIYNDDLNFSPADGPITSSRQGIVMTYLFTFLPSITYNFQF</sequence>
<evidence type="ECO:0000259" key="8">
    <source>
        <dbReference type="Pfam" id="PF07715"/>
    </source>
</evidence>
<accession>A0A1G6S376</accession>
<dbReference type="InterPro" id="IPR012910">
    <property type="entry name" value="Plug_dom"/>
</dbReference>
<evidence type="ECO:0000313" key="10">
    <source>
        <dbReference type="Proteomes" id="UP000199060"/>
    </source>
</evidence>
<keyword evidence="9" id="KW-0675">Receptor</keyword>
<reference evidence="10" key="1">
    <citation type="submission" date="2016-10" db="EMBL/GenBank/DDBJ databases">
        <authorList>
            <person name="Varghese N."/>
            <person name="Submissions S."/>
        </authorList>
    </citation>
    <scope>NUCLEOTIDE SEQUENCE [LARGE SCALE GENOMIC DNA]</scope>
    <source>
        <strain evidence="10">DSM 23095</strain>
    </source>
</reference>
<dbReference type="InterPro" id="IPR037066">
    <property type="entry name" value="Plug_dom_sf"/>
</dbReference>
<proteinExistence type="predicted"/>
<evidence type="ECO:0000256" key="4">
    <source>
        <dbReference type="ARBA" id="ARBA00022692"/>
    </source>
</evidence>
<dbReference type="PANTHER" id="PTHR30069:SF29">
    <property type="entry name" value="HEMOGLOBIN AND HEMOGLOBIN-HAPTOGLOBIN-BINDING PROTEIN 1-RELATED"/>
    <property type="match status" value="1"/>
</dbReference>
<dbReference type="Gene3D" id="2.60.40.1120">
    <property type="entry name" value="Carboxypeptidase-like, regulatory domain"/>
    <property type="match status" value="1"/>
</dbReference>
<dbReference type="GO" id="GO:0015344">
    <property type="term" value="F:siderophore uptake transmembrane transporter activity"/>
    <property type="evidence" value="ECO:0007669"/>
    <property type="project" value="TreeGrafter"/>
</dbReference>
<dbReference type="Gene3D" id="2.170.130.10">
    <property type="entry name" value="TonB-dependent receptor, plug domain"/>
    <property type="match status" value="1"/>
</dbReference>
<dbReference type="InterPro" id="IPR036942">
    <property type="entry name" value="Beta-barrel_TonB_sf"/>
</dbReference>
<dbReference type="STRING" id="686796.SAMN04488104_101550"/>
<protein>
    <submittedName>
        <fullName evidence="9">Outer membrane receptor proteins, mostly Fe transport</fullName>
    </submittedName>
</protein>
<dbReference type="AlphaFoldDB" id="A0A1G6S376"/>